<keyword evidence="10 12" id="KW-0472">Membrane</keyword>
<dbReference type="STRING" id="1353952.A0A165FKY8"/>
<accession>A0A165FKY8</accession>
<dbReference type="GO" id="GO:0004129">
    <property type="term" value="F:cytochrome-c oxidase activity"/>
    <property type="evidence" value="ECO:0007669"/>
    <property type="project" value="TreeGrafter"/>
</dbReference>
<dbReference type="Proteomes" id="UP000076842">
    <property type="component" value="Unassembled WGS sequence"/>
</dbReference>
<feature type="non-terminal residue" evidence="13">
    <location>
        <position position="1"/>
    </location>
</feature>
<evidence type="ECO:0000256" key="3">
    <source>
        <dbReference type="ARBA" id="ARBA00008862"/>
    </source>
</evidence>
<gene>
    <name evidence="13" type="ORF">CALCODRAFT_424811</name>
</gene>
<evidence type="ECO:0000256" key="5">
    <source>
        <dbReference type="ARBA" id="ARBA00022692"/>
    </source>
</evidence>
<evidence type="ECO:0000313" key="14">
    <source>
        <dbReference type="Proteomes" id="UP000076842"/>
    </source>
</evidence>
<keyword evidence="9" id="KW-0496">Mitochondrion</keyword>
<evidence type="ECO:0000313" key="13">
    <source>
        <dbReference type="EMBL" id="KZT56896.1"/>
    </source>
</evidence>
<evidence type="ECO:0000256" key="1">
    <source>
        <dbReference type="ARBA" id="ARBA00004434"/>
    </source>
</evidence>
<dbReference type="PIRSF" id="PIRSF000283">
    <property type="entry name" value="COX9"/>
    <property type="match status" value="1"/>
</dbReference>
<dbReference type="EMBL" id="KV423971">
    <property type="protein sequence ID" value="KZT56896.1"/>
    <property type="molecule type" value="Genomic_DNA"/>
</dbReference>
<evidence type="ECO:0000256" key="12">
    <source>
        <dbReference type="SAM" id="Phobius"/>
    </source>
</evidence>
<feature type="transmembrane region" description="Helical" evidence="12">
    <location>
        <begin position="12"/>
        <end position="32"/>
    </location>
</feature>
<dbReference type="PANTHER" id="PTHR28264">
    <property type="entry name" value="CYTOCHROME C OXIDASE SUBUNIT 7A"/>
    <property type="match status" value="1"/>
</dbReference>
<dbReference type="GO" id="GO:0006123">
    <property type="term" value="P:mitochondrial electron transport, cytochrome c to oxygen"/>
    <property type="evidence" value="ECO:0007669"/>
    <property type="project" value="InterPro"/>
</dbReference>
<keyword evidence="6" id="KW-0999">Mitochondrion inner membrane</keyword>
<dbReference type="PANTHER" id="PTHR28264:SF1">
    <property type="entry name" value="CYTOCHROME C OXIDASE SUBUNIT 6C"/>
    <property type="match status" value="1"/>
</dbReference>
<sequence>PIVGKLRKRLVLDLTCSIGLGIAMGYSYWYGIHLPSVRRRDDYYLKLERER</sequence>
<evidence type="ECO:0000256" key="7">
    <source>
        <dbReference type="ARBA" id="ARBA00022989"/>
    </source>
</evidence>
<name>A0A165FKY8_9BASI</name>
<feature type="non-terminal residue" evidence="13">
    <location>
        <position position="51"/>
    </location>
</feature>
<evidence type="ECO:0000256" key="10">
    <source>
        <dbReference type="ARBA" id="ARBA00023136"/>
    </source>
</evidence>
<evidence type="ECO:0000256" key="8">
    <source>
        <dbReference type="ARBA" id="ARBA00023002"/>
    </source>
</evidence>
<keyword evidence="5 12" id="KW-0812">Transmembrane</keyword>
<dbReference type="UniPathway" id="UPA00705"/>
<dbReference type="CDD" id="cd22888">
    <property type="entry name" value="CcO_VIIa_fungal"/>
    <property type="match status" value="1"/>
</dbReference>
<organism evidence="13 14">
    <name type="scientific">Calocera cornea HHB12733</name>
    <dbReference type="NCBI Taxonomy" id="1353952"/>
    <lineage>
        <taxon>Eukaryota</taxon>
        <taxon>Fungi</taxon>
        <taxon>Dikarya</taxon>
        <taxon>Basidiomycota</taxon>
        <taxon>Agaricomycotina</taxon>
        <taxon>Dacrymycetes</taxon>
        <taxon>Dacrymycetales</taxon>
        <taxon>Dacrymycetaceae</taxon>
        <taxon>Calocera</taxon>
    </lineage>
</organism>
<evidence type="ECO:0000256" key="4">
    <source>
        <dbReference type="ARBA" id="ARBA00016081"/>
    </source>
</evidence>
<protein>
    <recommendedName>
        <fullName evidence="4">Cytochrome c oxidase subunit 9, mitochondrial</fullName>
    </recommendedName>
    <alternativeName>
        <fullName evidence="11">Cytochrome c oxidase polypeptide VIIA</fullName>
    </alternativeName>
</protein>
<dbReference type="GO" id="GO:0005743">
    <property type="term" value="C:mitochondrial inner membrane"/>
    <property type="evidence" value="ECO:0007669"/>
    <property type="project" value="UniProtKB-SubCell"/>
</dbReference>
<dbReference type="FunCoup" id="A0A165FKY8">
    <property type="interactions" value="67"/>
</dbReference>
<comment type="subcellular location">
    <subcellularLocation>
        <location evidence="1">Mitochondrion inner membrane</location>
        <topology evidence="1">Single-pass membrane protein</topology>
    </subcellularLocation>
</comment>
<comment type="similarity">
    <text evidence="3">Belongs to the fungal cytochrome c oxidase subunit 7a family.</text>
</comment>
<evidence type="ECO:0000256" key="2">
    <source>
        <dbReference type="ARBA" id="ARBA00004673"/>
    </source>
</evidence>
<evidence type="ECO:0000256" key="6">
    <source>
        <dbReference type="ARBA" id="ARBA00022792"/>
    </source>
</evidence>
<keyword evidence="8" id="KW-0560">Oxidoreductase</keyword>
<dbReference type="InParanoid" id="A0A165FKY8"/>
<reference evidence="13 14" key="1">
    <citation type="journal article" date="2016" name="Mol. Biol. Evol.">
        <title>Comparative Genomics of Early-Diverging Mushroom-Forming Fungi Provides Insights into the Origins of Lignocellulose Decay Capabilities.</title>
        <authorList>
            <person name="Nagy L.G."/>
            <person name="Riley R."/>
            <person name="Tritt A."/>
            <person name="Adam C."/>
            <person name="Daum C."/>
            <person name="Floudas D."/>
            <person name="Sun H."/>
            <person name="Yadav J.S."/>
            <person name="Pangilinan J."/>
            <person name="Larsson K.H."/>
            <person name="Matsuura K."/>
            <person name="Barry K."/>
            <person name="Labutti K."/>
            <person name="Kuo R."/>
            <person name="Ohm R.A."/>
            <person name="Bhattacharya S.S."/>
            <person name="Shirouzu T."/>
            <person name="Yoshinaga Y."/>
            <person name="Martin F.M."/>
            <person name="Grigoriev I.V."/>
            <person name="Hibbett D.S."/>
        </authorList>
    </citation>
    <scope>NUCLEOTIDE SEQUENCE [LARGE SCALE GENOMIC DNA]</scope>
    <source>
        <strain evidence="13 14">HHB12733</strain>
    </source>
</reference>
<comment type="pathway">
    <text evidence="2">Energy metabolism; oxidative phosphorylation.</text>
</comment>
<dbReference type="OrthoDB" id="2317211at2759"/>
<evidence type="ECO:0000256" key="9">
    <source>
        <dbReference type="ARBA" id="ARBA00023128"/>
    </source>
</evidence>
<dbReference type="InterPro" id="IPR014368">
    <property type="entry name" value="Cyt_c_oxidase_su7a_fun"/>
</dbReference>
<proteinExistence type="inferred from homology"/>
<keyword evidence="14" id="KW-1185">Reference proteome</keyword>
<dbReference type="GO" id="GO:0016491">
    <property type="term" value="F:oxidoreductase activity"/>
    <property type="evidence" value="ECO:0007669"/>
    <property type="project" value="UniProtKB-KW"/>
</dbReference>
<dbReference type="AlphaFoldDB" id="A0A165FKY8"/>
<evidence type="ECO:0000256" key="11">
    <source>
        <dbReference type="ARBA" id="ARBA00031091"/>
    </source>
</evidence>
<keyword evidence="7 12" id="KW-1133">Transmembrane helix</keyword>